<dbReference type="InterPro" id="IPR016527">
    <property type="entry name" value="ORC4"/>
</dbReference>
<dbReference type="InParanoid" id="A0A6J0T5I6"/>
<dbReference type="InterPro" id="IPR003593">
    <property type="entry name" value="AAA+_ATPase"/>
</dbReference>
<evidence type="ECO:0000256" key="3">
    <source>
        <dbReference type="ARBA" id="ARBA00019083"/>
    </source>
</evidence>
<keyword evidence="5 8" id="KW-0238">DNA-binding</keyword>
<sequence>MEGKGAGSCGKGNRKVWIRMSKRKLKEDSFTNRECISKVQRILRERFCHQNTNGKLFGIELQCKQLLELLKRTAIHGESNSVLIIGPRGSGKTVLLCHVLKKLMEVKQVRDNTLQVQLNGLLQTNDKIALKEITRQLNLENVVGDKVFGSFAENLAFLLEALKRGDRAHSCPVLFVLDEFDLFVHHKNQTLLYNLFDVSQSAQTPIAVIGLTSRLDILELMEKRVKSRFSHRQIYLMNFFDFKKYLSICKEQLSLPPEFPEKLFIQKWNKNIQILLEDQRAQDVLKNLFYFSKDLRYLSMLLMFALNNVNASHPYMSVSDLLEASRLCRMDSKVNIVHGLSVLEFCLVIAMKHLNDTYEGEPFNFQMVYNEYQKFVQRKAHTVYSFEKPVVLKAFEHLQHLELIKPVEGPSFCAQKEYLLMKLLLDNSQIMDALQVYPNCPTDVKQWAVSSVN</sequence>
<dbReference type="SUPFAM" id="SSF52540">
    <property type="entry name" value="P-loop containing nucleoside triphosphate hydrolases"/>
    <property type="match status" value="1"/>
</dbReference>
<dbReference type="CDD" id="cd00009">
    <property type="entry name" value="AAA"/>
    <property type="match status" value="1"/>
</dbReference>
<evidence type="ECO:0000259" key="9">
    <source>
        <dbReference type="SMART" id="SM00382"/>
    </source>
</evidence>
<keyword evidence="4 8" id="KW-0235">DNA replication</keyword>
<evidence type="ECO:0000313" key="10">
    <source>
        <dbReference type="Proteomes" id="UP001652642"/>
    </source>
</evidence>
<evidence type="ECO:0000256" key="6">
    <source>
        <dbReference type="ARBA" id="ARBA00023242"/>
    </source>
</evidence>
<evidence type="ECO:0000256" key="7">
    <source>
        <dbReference type="ARBA" id="ARBA00046777"/>
    </source>
</evidence>
<gene>
    <name evidence="11" type="primary">ORC4</name>
</gene>
<dbReference type="GO" id="GO:0005664">
    <property type="term" value="C:nuclear origin of replication recognition complex"/>
    <property type="evidence" value="ECO:0007669"/>
    <property type="project" value="TreeGrafter"/>
</dbReference>
<dbReference type="InterPro" id="IPR041664">
    <property type="entry name" value="AAA_16"/>
</dbReference>
<comment type="similarity">
    <text evidence="2 8">Belongs to the ORC4 family.</text>
</comment>
<dbReference type="Gene3D" id="3.40.50.300">
    <property type="entry name" value="P-loop containing nucleotide triphosphate hydrolases"/>
    <property type="match status" value="1"/>
</dbReference>
<evidence type="ECO:0000256" key="2">
    <source>
        <dbReference type="ARBA" id="ARBA00005334"/>
    </source>
</evidence>
<comment type="subunit">
    <text evidence="7">Component of ORC, a complex composed of at least 6 subunits: ORC1, ORC2, ORC3, ORC4, ORC5 and ORC6. ORC is regulated in a cell-cycle dependent manner. It is sequentially assembled at the exit from anaphase of mitosis and disassembled as cells enter S phase. Interacts with DBF4. Interacts with POLQ.</text>
</comment>
<organism evidence="10 11">
    <name type="scientific">Pogona vitticeps</name>
    <name type="common">central bearded dragon</name>
    <dbReference type="NCBI Taxonomy" id="103695"/>
    <lineage>
        <taxon>Eukaryota</taxon>
        <taxon>Metazoa</taxon>
        <taxon>Chordata</taxon>
        <taxon>Craniata</taxon>
        <taxon>Vertebrata</taxon>
        <taxon>Euteleostomi</taxon>
        <taxon>Lepidosauria</taxon>
        <taxon>Squamata</taxon>
        <taxon>Bifurcata</taxon>
        <taxon>Unidentata</taxon>
        <taxon>Episquamata</taxon>
        <taxon>Toxicofera</taxon>
        <taxon>Iguania</taxon>
        <taxon>Acrodonta</taxon>
        <taxon>Agamidae</taxon>
        <taxon>Amphibolurinae</taxon>
        <taxon>Pogona</taxon>
    </lineage>
</organism>
<proteinExistence type="inferred from homology"/>
<reference evidence="11" key="2">
    <citation type="submission" date="2025-08" db="UniProtKB">
        <authorList>
            <consortium name="RefSeq"/>
        </authorList>
    </citation>
    <scope>IDENTIFICATION</scope>
</reference>
<comment type="function">
    <text evidence="8">Component of the origin recognition complex (ORC) that binds origins of replication.</text>
</comment>
<evidence type="ECO:0000256" key="4">
    <source>
        <dbReference type="ARBA" id="ARBA00022705"/>
    </source>
</evidence>
<dbReference type="GO" id="GO:0003688">
    <property type="term" value="F:DNA replication origin binding"/>
    <property type="evidence" value="ECO:0007669"/>
    <property type="project" value="TreeGrafter"/>
</dbReference>
<dbReference type="GO" id="GO:0006270">
    <property type="term" value="P:DNA replication initiation"/>
    <property type="evidence" value="ECO:0007669"/>
    <property type="project" value="TreeGrafter"/>
</dbReference>
<name>A0A6J0T5I6_9SAUR</name>
<reference evidence="10" key="1">
    <citation type="submission" date="2025-05" db="UniProtKB">
        <authorList>
            <consortium name="RefSeq"/>
        </authorList>
    </citation>
    <scope>NUCLEOTIDE SEQUENCE [LARGE SCALE GENOMIC DNA]</scope>
</reference>
<keyword evidence="6 8" id="KW-0539">Nucleus</keyword>
<feature type="domain" description="AAA+ ATPase" evidence="9">
    <location>
        <begin position="78"/>
        <end position="238"/>
    </location>
</feature>
<dbReference type="PANTHER" id="PTHR12087:SF0">
    <property type="entry name" value="ORIGIN RECOGNITION COMPLEX SUBUNIT 4"/>
    <property type="match status" value="1"/>
</dbReference>
<evidence type="ECO:0000256" key="1">
    <source>
        <dbReference type="ARBA" id="ARBA00004123"/>
    </source>
</evidence>
<dbReference type="CTD" id="5000"/>
<evidence type="ECO:0000313" key="11">
    <source>
        <dbReference type="RefSeq" id="XP_020641349.2"/>
    </source>
</evidence>
<keyword evidence="10" id="KW-1185">Reference proteome</keyword>
<dbReference type="PIRSF" id="PIRSF007858">
    <property type="entry name" value="ORC4"/>
    <property type="match status" value="1"/>
</dbReference>
<evidence type="ECO:0000256" key="5">
    <source>
        <dbReference type="ARBA" id="ARBA00023125"/>
    </source>
</evidence>
<comment type="subcellular location">
    <subcellularLocation>
        <location evidence="1 8">Nucleus</location>
    </subcellularLocation>
</comment>
<dbReference type="GO" id="GO:0005524">
    <property type="term" value="F:ATP binding"/>
    <property type="evidence" value="ECO:0007669"/>
    <property type="project" value="UniProtKB-KW"/>
</dbReference>
<dbReference type="AlphaFoldDB" id="A0A6J0T5I6"/>
<dbReference type="Proteomes" id="UP001652642">
    <property type="component" value="Chromosome 1"/>
</dbReference>
<dbReference type="GO" id="GO:0005737">
    <property type="term" value="C:cytoplasm"/>
    <property type="evidence" value="ECO:0007669"/>
    <property type="project" value="UniProtKB-ARBA"/>
</dbReference>
<dbReference type="GeneID" id="110074930"/>
<dbReference type="KEGG" id="pvt:110074930"/>
<protein>
    <recommendedName>
        <fullName evidence="3 8">Origin recognition complex subunit 4</fullName>
    </recommendedName>
</protein>
<evidence type="ECO:0000256" key="8">
    <source>
        <dbReference type="PIRNR" id="PIRNR007858"/>
    </source>
</evidence>
<dbReference type="PANTHER" id="PTHR12087">
    <property type="entry name" value="ORIGIN RECOGNITION COMPLEX SUBUNIT 4"/>
    <property type="match status" value="1"/>
</dbReference>
<dbReference type="InterPro" id="IPR032705">
    <property type="entry name" value="ORC4_C"/>
</dbReference>
<dbReference type="Pfam" id="PF14629">
    <property type="entry name" value="ORC4_C"/>
    <property type="match status" value="1"/>
</dbReference>
<dbReference type="RefSeq" id="XP_020641349.2">
    <property type="nucleotide sequence ID" value="XM_020785690.2"/>
</dbReference>
<dbReference type="InterPro" id="IPR027417">
    <property type="entry name" value="P-loop_NTPase"/>
</dbReference>
<dbReference type="OrthoDB" id="343623at2759"/>
<dbReference type="SMART" id="SM00382">
    <property type="entry name" value="AAA"/>
    <property type="match status" value="1"/>
</dbReference>
<dbReference type="Pfam" id="PF13191">
    <property type="entry name" value="AAA_16"/>
    <property type="match status" value="1"/>
</dbReference>
<accession>A0A6J0T5I6</accession>